<gene>
    <name evidence="2" type="ORF">BDY21DRAFT_60282</name>
</gene>
<dbReference type="EMBL" id="MU001685">
    <property type="protein sequence ID" value="KAF2455754.1"/>
    <property type="molecule type" value="Genomic_DNA"/>
</dbReference>
<keyword evidence="3" id="KW-1185">Reference proteome</keyword>
<accession>A0A6A6NW76</accession>
<dbReference type="AlphaFoldDB" id="A0A6A6NW76"/>
<dbReference type="Proteomes" id="UP000799766">
    <property type="component" value="Unassembled WGS sequence"/>
</dbReference>
<proteinExistence type="predicted"/>
<evidence type="ECO:0000313" key="2">
    <source>
        <dbReference type="EMBL" id="KAF2455754.1"/>
    </source>
</evidence>
<feature type="compositionally biased region" description="Basic residues" evidence="1">
    <location>
        <begin position="51"/>
        <end position="62"/>
    </location>
</feature>
<organism evidence="2 3">
    <name type="scientific">Lineolata rhizophorae</name>
    <dbReference type="NCBI Taxonomy" id="578093"/>
    <lineage>
        <taxon>Eukaryota</taxon>
        <taxon>Fungi</taxon>
        <taxon>Dikarya</taxon>
        <taxon>Ascomycota</taxon>
        <taxon>Pezizomycotina</taxon>
        <taxon>Dothideomycetes</taxon>
        <taxon>Dothideomycetes incertae sedis</taxon>
        <taxon>Lineolatales</taxon>
        <taxon>Lineolataceae</taxon>
        <taxon>Lineolata</taxon>
    </lineage>
</organism>
<feature type="region of interest" description="Disordered" evidence="1">
    <location>
        <begin position="51"/>
        <end position="89"/>
    </location>
</feature>
<protein>
    <submittedName>
        <fullName evidence="2">Uncharacterized protein</fullName>
    </submittedName>
</protein>
<sequence length="194" mass="20824">MFEPFRSRLRSLANVPMLHIAPPSPRSAPLSPFAVNSAIPFDAQPRLTGAARRRGFGSKRRAGNVGGGGGDAHARRRSRRGNAMGGGMCEGGKGRDSGAGIKFLGGCLPARLPARLPACRGSCGRYAYVLGGVFVERGDRVAEASDVIGASDLHPTKARDMRKCVCRGWRRRRRGDADRIRVPWRMGEVCGGRV</sequence>
<reference evidence="2" key="1">
    <citation type="journal article" date="2020" name="Stud. Mycol.">
        <title>101 Dothideomycetes genomes: a test case for predicting lifestyles and emergence of pathogens.</title>
        <authorList>
            <person name="Haridas S."/>
            <person name="Albert R."/>
            <person name="Binder M."/>
            <person name="Bloem J."/>
            <person name="Labutti K."/>
            <person name="Salamov A."/>
            <person name="Andreopoulos B."/>
            <person name="Baker S."/>
            <person name="Barry K."/>
            <person name="Bills G."/>
            <person name="Bluhm B."/>
            <person name="Cannon C."/>
            <person name="Castanera R."/>
            <person name="Culley D."/>
            <person name="Daum C."/>
            <person name="Ezra D."/>
            <person name="Gonzalez J."/>
            <person name="Henrissat B."/>
            <person name="Kuo A."/>
            <person name="Liang C."/>
            <person name="Lipzen A."/>
            <person name="Lutzoni F."/>
            <person name="Magnuson J."/>
            <person name="Mondo S."/>
            <person name="Nolan M."/>
            <person name="Ohm R."/>
            <person name="Pangilinan J."/>
            <person name="Park H.-J."/>
            <person name="Ramirez L."/>
            <person name="Alfaro M."/>
            <person name="Sun H."/>
            <person name="Tritt A."/>
            <person name="Yoshinaga Y."/>
            <person name="Zwiers L.-H."/>
            <person name="Turgeon B."/>
            <person name="Goodwin S."/>
            <person name="Spatafora J."/>
            <person name="Crous P."/>
            <person name="Grigoriev I."/>
        </authorList>
    </citation>
    <scope>NUCLEOTIDE SEQUENCE</scope>
    <source>
        <strain evidence="2">ATCC 16933</strain>
    </source>
</reference>
<evidence type="ECO:0000313" key="3">
    <source>
        <dbReference type="Proteomes" id="UP000799766"/>
    </source>
</evidence>
<name>A0A6A6NW76_9PEZI</name>
<evidence type="ECO:0000256" key="1">
    <source>
        <dbReference type="SAM" id="MobiDB-lite"/>
    </source>
</evidence>